<accession>A0A644ZZ67</accession>
<evidence type="ECO:0000313" key="1">
    <source>
        <dbReference type="EMBL" id="MPM46255.1"/>
    </source>
</evidence>
<comment type="caution">
    <text evidence="1">The sequence shown here is derived from an EMBL/GenBank/DDBJ whole genome shotgun (WGS) entry which is preliminary data.</text>
</comment>
<proteinExistence type="predicted"/>
<organism evidence="1">
    <name type="scientific">bioreactor metagenome</name>
    <dbReference type="NCBI Taxonomy" id="1076179"/>
    <lineage>
        <taxon>unclassified sequences</taxon>
        <taxon>metagenomes</taxon>
        <taxon>ecological metagenomes</taxon>
    </lineage>
</organism>
<reference evidence="1" key="1">
    <citation type="submission" date="2019-08" db="EMBL/GenBank/DDBJ databases">
        <authorList>
            <person name="Kucharzyk K."/>
            <person name="Murdoch R.W."/>
            <person name="Higgins S."/>
            <person name="Loffler F."/>
        </authorList>
    </citation>
    <scope>NUCLEOTIDE SEQUENCE</scope>
</reference>
<name>A0A644ZZ67_9ZZZZ</name>
<gene>
    <name evidence="1" type="ORF">SDC9_92953</name>
</gene>
<dbReference type="AlphaFoldDB" id="A0A644ZZ67"/>
<dbReference type="EMBL" id="VSSQ01011206">
    <property type="protein sequence ID" value="MPM46255.1"/>
    <property type="molecule type" value="Genomic_DNA"/>
</dbReference>
<protein>
    <submittedName>
        <fullName evidence="1">Uncharacterized protein</fullName>
    </submittedName>
</protein>
<sequence>MVGAETPALPEAVKRACRPAACLCWDEAPPRCADHPEAAKQPALVPRPLGRAALAQKPSDPQRVPGRDFQRVFRPLSQPDFRLVSQPAFQWASGPASERAFRPRALLAPQDFQPPALLQLPHGLDGELLPSDGSPLPQLSFGLPLRLCGLHPALPLRCLRPLRCAGGAPPRRP</sequence>